<keyword evidence="1" id="KW-0560">Oxidoreductase</keyword>
<evidence type="ECO:0000313" key="1">
    <source>
        <dbReference type="EMBL" id="SBO92381.1"/>
    </source>
</evidence>
<proteinExistence type="predicted"/>
<protein>
    <submittedName>
        <fullName evidence="1">Quinone oxidoreductase</fullName>
        <ecNumber evidence="1">1.6.5.5</ecNumber>
    </submittedName>
</protein>
<dbReference type="EC" id="1.6.5.5" evidence="1"/>
<reference evidence="1" key="1">
    <citation type="submission" date="2016-04" db="EMBL/GenBank/DDBJ databases">
        <authorList>
            <person name="Evans L.H."/>
            <person name="Alamgir A."/>
            <person name="Owens N."/>
            <person name="Weber N.D."/>
            <person name="Virtaneva K."/>
            <person name="Barbian K."/>
            <person name="Babar A."/>
            <person name="Rosenke K."/>
        </authorList>
    </citation>
    <scope>NUCLEOTIDE SEQUENCE</scope>
    <source>
        <strain evidence="1">Nono1</strain>
    </source>
</reference>
<dbReference type="EMBL" id="LT559118">
    <property type="protein sequence ID" value="SBO92381.1"/>
    <property type="molecule type" value="Genomic_DNA"/>
</dbReference>
<dbReference type="Pfam" id="PF13602">
    <property type="entry name" value="ADH_zinc_N_2"/>
    <property type="match status" value="1"/>
</dbReference>
<dbReference type="Gene3D" id="3.90.180.10">
    <property type="entry name" value="Medium-chain alcohol dehydrogenases, catalytic domain"/>
    <property type="match status" value="1"/>
</dbReference>
<dbReference type="AlphaFoldDB" id="A0A1M4E0Q7"/>
<sequence length="76" mass="8645">MSMREPPRSIRVSYPVFFDHIPTREQLLARSAELFDLVRRGRLSIEIGGRYPLGDAALAHRDLEARTTTGKLLLLP</sequence>
<dbReference type="Gene3D" id="3.40.50.720">
    <property type="entry name" value="NAD(P)-binding Rossmann-like Domain"/>
    <property type="match status" value="1"/>
</dbReference>
<dbReference type="GO" id="GO:0003960">
    <property type="term" value="F:quinone reductase (NADPH) activity"/>
    <property type="evidence" value="ECO:0007669"/>
    <property type="project" value="UniProtKB-EC"/>
</dbReference>
<organism evidence="1">
    <name type="scientific">Nonomuraea gerenzanensis</name>
    <dbReference type="NCBI Taxonomy" id="93944"/>
    <lineage>
        <taxon>Bacteria</taxon>
        <taxon>Bacillati</taxon>
        <taxon>Actinomycetota</taxon>
        <taxon>Actinomycetes</taxon>
        <taxon>Streptosporangiales</taxon>
        <taxon>Streptosporangiaceae</taxon>
        <taxon>Nonomuraea</taxon>
    </lineage>
</organism>
<gene>
    <name evidence="1" type="ORF">BN4615_P1895</name>
</gene>
<accession>A0A1M4E0Q7</accession>
<name>A0A1M4E0Q7_9ACTN</name>